<keyword evidence="1" id="KW-0175">Coiled coil</keyword>
<name>A0ABR1Y8N0_9PEZI</name>
<dbReference type="Proteomes" id="UP001492380">
    <property type="component" value="Unassembled WGS sequence"/>
</dbReference>
<evidence type="ECO:0000313" key="2">
    <source>
        <dbReference type="EMBL" id="KAK8222687.1"/>
    </source>
</evidence>
<reference evidence="2 3" key="1">
    <citation type="submission" date="2024-04" db="EMBL/GenBank/DDBJ databases">
        <title>Phyllosticta paracitricarpa is synonymous to the EU quarantine fungus P. citricarpa based on phylogenomic analyses.</title>
        <authorList>
            <consortium name="Lawrence Berkeley National Laboratory"/>
            <person name="Van Ingen-Buijs V.A."/>
            <person name="Van Westerhoven A.C."/>
            <person name="Haridas S."/>
            <person name="Skiadas P."/>
            <person name="Martin F."/>
            <person name="Groenewald J.Z."/>
            <person name="Crous P.W."/>
            <person name="Seidl M.F."/>
        </authorList>
    </citation>
    <scope>NUCLEOTIDE SEQUENCE [LARGE SCALE GENOMIC DNA]</scope>
    <source>
        <strain evidence="2 3">CBS 123374</strain>
    </source>
</reference>
<proteinExistence type="predicted"/>
<evidence type="ECO:0000313" key="3">
    <source>
        <dbReference type="Proteomes" id="UP001492380"/>
    </source>
</evidence>
<keyword evidence="3" id="KW-1185">Reference proteome</keyword>
<comment type="caution">
    <text evidence="2">The sequence shown here is derived from an EMBL/GenBank/DDBJ whole genome shotgun (WGS) entry which is preliminary data.</text>
</comment>
<feature type="coiled-coil region" evidence="1">
    <location>
        <begin position="41"/>
        <end position="100"/>
    </location>
</feature>
<evidence type="ECO:0000256" key="1">
    <source>
        <dbReference type="SAM" id="Coils"/>
    </source>
</evidence>
<protein>
    <submittedName>
        <fullName evidence="2">Uncharacterized protein</fullName>
    </submittedName>
</protein>
<organism evidence="2 3">
    <name type="scientific">Phyllosticta capitalensis</name>
    <dbReference type="NCBI Taxonomy" id="121624"/>
    <lineage>
        <taxon>Eukaryota</taxon>
        <taxon>Fungi</taxon>
        <taxon>Dikarya</taxon>
        <taxon>Ascomycota</taxon>
        <taxon>Pezizomycotina</taxon>
        <taxon>Dothideomycetes</taxon>
        <taxon>Dothideomycetes incertae sedis</taxon>
        <taxon>Botryosphaeriales</taxon>
        <taxon>Phyllostictaceae</taxon>
        <taxon>Phyllosticta</taxon>
    </lineage>
</organism>
<sequence>MSACPASSEVSPGRQQKVFETDARAYREKSFRSEQAHAKEIETLKNEIFSLTSKLKATESAYGDELDRRGASFDREGFSKESALRNLKLKEDKLSRLKKDLDT</sequence>
<accession>A0ABR1Y8N0</accession>
<dbReference type="EMBL" id="JBBWRZ010000015">
    <property type="protein sequence ID" value="KAK8222687.1"/>
    <property type="molecule type" value="Genomic_DNA"/>
</dbReference>
<gene>
    <name evidence="2" type="ORF">HDK90DRAFT_470991</name>
</gene>